<organism evidence="1 2">
    <name type="scientific">Pseudocercospora musae</name>
    <dbReference type="NCBI Taxonomy" id="113226"/>
    <lineage>
        <taxon>Eukaryota</taxon>
        <taxon>Fungi</taxon>
        <taxon>Dikarya</taxon>
        <taxon>Ascomycota</taxon>
        <taxon>Pezizomycotina</taxon>
        <taxon>Dothideomycetes</taxon>
        <taxon>Dothideomycetidae</taxon>
        <taxon>Mycosphaerellales</taxon>
        <taxon>Mycosphaerellaceae</taxon>
        <taxon>Pseudocercospora</taxon>
    </lineage>
</organism>
<proteinExistence type="predicted"/>
<dbReference type="OrthoDB" id="408631at2759"/>
<protein>
    <submittedName>
        <fullName evidence="1">Uncharacterized protein</fullName>
    </submittedName>
</protein>
<comment type="caution">
    <text evidence="1">The sequence shown here is derived from an EMBL/GenBank/DDBJ whole genome shotgun (WGS) entry which is preliminary data.</text>
</comment>
<dbReference type="STRING" id="113226.A0A139IMY5"/>
<accession>A0A139IMY5</accession>
<evidence type="ECO:0000313" key="1">
    <source>
        <dbReference type="EMBL" id="KXT16089.1"/>
    </source>
</evidence>
<dbReference type="Proteomes" id="UP000073492">
    <property type="component" value="Unassembled WGS sequence"/>
</dbReference>
<dbReference type="EMBL" id="LFZO01000045">
    <property type="protein sequence ID" value="KXT16089.1"/>
    <property type="molecule type" value="Genomic_DNA"/>
</dbReference>
<dbReference type="AlphaFoldDB" id="A0A139IMY5"/>
<keyword evidence="2" id="KW-1185">Reference proteome</keyword>
<gene>
    <name evidence="1" type="ORF">AC579_7129</name>
</gene>
<name>A0A139IMY5_9PEZI</name>
<sequence>MAHQAQDWRPTGGRECQVHSCITTSTQFNASEQLVQTPIATRTMDFTNLSQEQILAFAEQCPEFKGALKTHKRHEFDWSHPTEALATVWHLVSLMDQADQLATNKGLDRPFVVLYFSGSMLLGSITSMAPLARLLAKTFDVAVTLPTYTL</sequence>
<evidence type="ECO:0000313" key="2">
    <source>
        <dbReference type="Proteomes" id="UP000073492"/>
    </source>
</evidence>
<reference evidence="1 2" key="1">
    <citation type="submission" date="2015-07" db="EMBL/GenBank/DDBJ databases">
        <title>Comparative genomics of the Sigatoka disease complex on banana suggests a link between parallel evolutionary changes in Pseudocercospora fijiensis and Pseudocercospora eumusae and increased virulence on the banana host.</title>
        <authorList>
            <person name="Chang T.-C."/>
            <person name="Salvucci A."/>
            <person name="Crous P.W."/>
            <person name="Stergiopoulos I."/>
        </authorList>
    </citation>
    <scope>NUCLEOTIDE SEQUENCE [LARGE SCALE GENOMIC DNA]</scope>
    <source>
        <strain evidence="1 2">CBS 116634</strain>
    </source>
</reference>